<dbReference type="Proteomes" id="UP001326613">
    <property type="component" value="Chromosome"/>
</dbReference>
<organism evidence="2 3">
    <name type="scientific">Candidatus Trichorickettsia mobilis</name>
    <dbReference type="NCBI Taxonomy" id="1346319"/>
    <lineage>
        <taxon>Bacteria</taxon>
        <taxon>Pseudomonadati</taxon>
        <taxon>Pseudomonadota</taxon>
        <taxon>Alphaproteobacteria</taxon>
        <taxon>Rickettsiales</taxon>
        <taxon>Rickettsiaceae</taxon>
        <taxon>Rickettsieae</taxon>
        <taxon>Candidatus Trichorickettsia</taxon>
    </lineage>
</organism>
<reference evidence="2 3" key="1">
    <citation type="submission" date="2022-10" db="EMBL/GenBank/DDBJ databases">
        <title>Host association and intracellularity evolved multiple times independently in the Rickettsiales.</title>
        <authorList>
            <person name="Castelli M."/>
            <person name="Nardi T."/>
            <person name="Gammuto L."/>
            <person name="Bellinzona G."/>
            <person name="Sabaneyeva E."/>
            <person name="Potekhin A."/>
            <person name="Serra V."/>
            <person name="Petroni G."/>
            <person name="Sassera D."/>
        </authorList>
    </citation>
    <scope>NUCLEOTIDE SEQUENCE [LARGE SCALE GENOMIC DNA]</scope>
    <source>
        <strain evidence="2 3">Kr 154-4</strain>
    </source>
</reference>
<evidence type="ECO:0000313" key="2">
    <source>
        <dbReference type="EMBL" id="WPY01146.1"/>
    </source>
</evidence>
<dbReference type="PANTHER" id="PTHR20854">
    <property type="entry name" value="INOSITOL MONOPHOSPHATASE"/>
    <property type="match status" value="1"/>
</dbReference>
<accession>A0ABZ0UTN1</accession>
<dbReference type="Gene3D" id="3.30.540.10">
    <property type="entry name" value="Fructose-1,6-Bisphosphatase, subunit A, domain 1"/>
    <property type="match status" value="1"/>
</dbReference>
<dbReference type="PANTHER" id="PTHR20854:SF4">
    <property type="entry name" value="INOSITOL-1-MONOPHOSPHATASE-RELATED"/>
    <property type="match status" value="1"/>
</dbReference>
<gene>
    <name evidence="2" type="ORF">Trichorick_01049</name>
</gene>
<protein>
    <submittedName>
        <fullName evidence="2">Inositol monophosphatase</fullName>
    </submittedName>
</protein>
<comment type="similarity">
    <text evidence="1">Belongs to the inositol monophosphatase superfamily.</text>
</comment>
<proteinExistence type="inferred from homology"/>
<dbReference type="CDD" id="cd01637">
    <property type="entry name" value="IMPase_like"/>
    <property type="match status" value="1"/>
</dbReference>
<evidence type="ECO:0000313" key="3">
    <source>
        <dbReference type="Proteomes" id="UP001326613"/>
    </source>
</evidence>
<dbReference type="Gene3D" id="3.40.190.80">
    <property type="match status" value="1"/>
</dbReference>
<dbReference type="InterPro" id="IPR000760">
    <property type="entry name" value="Inositol_monophosphatase-like"/>
</dbReference>
<dbReference type="RefSeq" id="WP_323737945.1">
    <property type="nucleotide sequence ID" value="NZ_CP112932.1"/>
</dbReference>
<name>A0ABZ0UTN1_9RICK</name>
<keyword evidence="3" id="KW-1185">Reference proteome</keyword>
<dbReference type="Pfam" id="PF00459">
    <property type="entry name" value="Inositol_P"/>
    <property type="match status" value="1"/>
</dbReference>
<sequence length="246" mass="27832">MQPTTNSLITATRKATKFLQRDFFELEMLQNSSRGTQEFCTNSYLRTKNFLKEELQKHYQFLFFADEKYSVNDEATIIVFVNPIEGIQNLGKSIPFFAITVTYLKKIQQEFVPIFSIINFPVLNEVYYAEKGSGVWSESDSRTSSKVTRLRASSCGNIEQAIVVTNDTTTGLKISQNVRCFGSECYNLIMFATGKCDIFYSTTTDYALRAAFSLIIRESGGMLIPTTCGILSSNNHLIEKIKPLIT</sequence>
<evidence type="ECO:0000256" key="1">
    <source>
        <dbReference type="ARBA" id="ARBA00009759"/>
    </source>
</evidence>
<dbReference type="EMBL" id="CP112932">
    <property type="protein sequence ID" value="WPY01146.1"/>
    <property type="molecule type" value="Genomic_DNA"/>
</dbReference>
<dbReference type="SUPFAM" id="SSF56655">
    <property type="entry name" value="Carbohydrate phosphatase"/>
    <property type="match status" value="1"/>
</dbReference>